<reference evidence="13" key="3">
    <citation type="submission" date="2025-09" db="UniProtKB">
        <authorList>
            <consortium name="Ensembl"/>
        </authorList>
    </citation>
    <scope>IDENTIFICATION</scope>
</reference>
<evidence type="ECO:0000256" key="6">
    <source>
        <dbReference type="ARBA" id="ARBA00023155"/>
    </source>
</evidence>
<dbReference type="PROSITE" id="PS00027">
    <property type="entry name" value="HOMEOBOX_1"/>
    <property type="match status" value="1"/>
</dbReference>
<dbReference type="HOGENOM" id="CLU_563772_0_0_1"/>
<feature type="domain" description="Homeobox" evidence="12">
    <location>
        <begin position="391"/>
        <end position="451"/>
    </location>
</feature>
<name>H2ZB77_CIOSA</name>
<feature type="DNA-binding region" description="Homeobox" evidence="9">
    <location>
        <begin position="393"/>
        <end position="452"/>
    </location>
</feature>
<evidence type="ECO:0000259" key="12">
    <source>
        <dbReference type="PROSITE" id="PS50071"/>
    </source>
</evidence>
<evidence type="ECO:0000256" key="4">
    <source>
        <dbReference type="ARBA" id="ARBA00023015"/>
    </source>
</evidence>
<evidence type="ECO:0000256" key="9">
    <source>
        <dbReference type="PROSITE-ProRule" id="PRU00108"/>
    </source>
</evidence>
<dbReference type="Pfam" id="PF00046">
    <property type="entry name" value="Homeodomain"/>
    <property type="match status" value="1"/>
</dbReference>
<evidence type="ECO:0000256" key="2">
    <source>
        <dbReference type="ARBA" id="ARBA00006317"/>
    </source>
</evidence>
<dbReference type="PANTHER" id="PTHR45804:SF10">
    <property type="entry name" value="HOMEOBOX PROTEIN HOX-C11A-LIKE"/>
    <property type="match status" value="1"/>
</dbReference>
<dbReference type="GeneTree" id="ENSGT00940000168206"/>
<keyword evidence="7" id="KW-0804">Transcription</keyword>
<evidence type="ECO:0000313" key="14">
    <source>
        <dbReference type="Proteomes" id="UP000007875"/>
    </source>
</evidence>
<dbReference type="CDD" id="cd00086">
    <property type="entry name" value="homeodomain"/>
    <property type="match status" value="1"/>
</dbReference>
<organism evidence="13 14">
    <name type="scientific">Ciona savignyi</name>
    <name type="common">Pacific transparent sea squirt</name>
    <dbReference type="NCBI Taxonomy" id="51511"/>
    <lineage>
        <taxon>Eukaryota</taxon>
        <taxon>Metazoa</taxon>
        <taxon>Chordata</taxon>
        <taxon>Tunicata</taxon>
        <taxon>Ascidiacea</taxon>
        <taxon>Phlebobranchia</taxon>
        <taxon>Cionidae</taxon>
        <taxon>Ciona</taxon>
    </lineage>
</organism>
<evidence type="ECO:0000256" key="10">
    <source>
        <dbReference type="RuleBase" id="RU000682"/>
    </source>
</evidence>
<dbReference type="InterPro" id="IPR009057">
    <property type="entry name" value="Homeodomain-like_sf"/>
</dbReference>
<comment type="similarity">
    <text evidence="2">Belongs to the Abd-B homeobox family.</text>
</comment>
<reference evidence="13" key="2">
    <citation type="submission" date="2025-08" db="UniProtKB">
        <authorList>
            <consortium name="Ensembl"/>
        </authorList>
    </citation>
    <scope>IDENTIFICATION</scope>
</reference>
<accession>H2ZB77</accession>
<dbReference type="PANTHER" id="PTHR45804">
    <property type="entry name" value="SEGMENTATION PROTEIN FUSHI TARAZU-LIKE PROTEIN"/>
    <property type="match status" value="1"/>
</dbReference>
<reference evidence="14" key="1">
    <citation type="submission" date="2003-08" db="EMBL/GenBank/DDBJ databases">
        <authorList>
            <person name="Birren B."/>
            <person name="Nusbaum C."/>
            <person name="Abebe A."/>
            <person name="Abouelleil A."/>
            <person name="Adekoya E."/>
            <person name="Ait-zahra M."/>
            <person name="Allen N."/>
            <person name="Allen T."/>
            <person name="An P."/>
            <person name="Anderson M."/>
            <person name="Anderson S."/>
            <person name="Arachchi H."/>
            <person name="Armbruster J."/>
            <person name="Bachantsang P."/>
            <person name="Baldwin J."/>
            <person name="Barry A."/>
            <person name="Bayul T."/>
            <person name="Blitshsteyn B."/>
            <person name="Bloom T."/>
            <person name="Blye J."/>
            <person name="Boguslavskiy L."/>
            <person name="Borowsky M."/>
            <person name="Boukhgalter B."/>
            <person name="Brunache A."/>
            <person name="Butler J."/>
            <person name="Calixte N."/>
            <person name="Calvo S."/>
            <person name="Camarata J."/>
            <person name="Campo K."/>
            <person name="Chang J."/>
            <person name="Cheshatsang Y."/>
            <person name="Citroen M."/>
            <person name="Collymore A."/>
            <person name="Considine T."/>
            <person name="Cook A."/>
            <person name="Cooke P."/>
            <person name="Corum B."/>
            <person name="Cuomo C."/>
            <person name="David R."/>
            <person name="Dawoe T."/>
            <person name="Degray S."/>
            <person name="Dodge S."/>
            <person name="Dooley K."/>
            <person name="Dorje P."/>
            <person name="Dorjee K."/>
            <person name="Dorris L."/>
            <person name="Duffey N."/>
            <person name="Dupes A."/>
            <person name="Elkins T."/>
            <person name="Engels R."/>
            <person name="Erickson J."/>
            <person name="Farina A."/>
            <person name="Faro S."/>
            <person name="Ferreira P."/>
            <person name="Fischer H."/>
            <person name="Fitzgerald M."/>
            <person name="Foley K."/>
            <person name="Gage D."/>
            <person name="Galagan J."/>
            <person name="Gearin G."/>
            <person name="Gnerre S."/>
            <person name="Gnirke A."/>
            <person name="Goyette A."/>
            <person name="Graham J."/>
            <person name="Grandbois E."/>
            <person name="Gyaltsen K."/>
            <person name="Hafez N."/>
            <person name="Hagopian D."/>
            <person name="Hagos B."/>
            <person name="Hall J."/>
            <person name="Hatcher B."/>
            <person name="Heller A."/>
            <person name="Higgins H."/>
            <person name="Honan T."/>
            <person name="Horn A."/>
            <person name="Houde N."/>
            <person name="Hughes L."/>
            <person name="Hulme W."/>
            <person name="Husby E."/>
            <person name="Iliev I."/>
            <person name="Jaffe D."/>
            <person name="Jones C."/>
            <person name="Kamal M."/>
            <person name="Kamat A."/>
            <person name="Kamvysselis M."/>
            <person name="Karlsson E."/>
            <person name="Kells C."/>
            <person name="Kieu A."/>
            <person name="Kisner P."/>
            <person name="Kodira C."/>
            <person name="Kulbokas E."/>
            <person name="Labutti K."/>
            <person name="Lama D."/>
            <person name="Landers T."/>
            <person name="Leger J."/>
            <person name="Levine S."/>
            <person name="Lewis D."/>
            <person name="Lewis T."/>
            <person name="Lindblad-toh K."/>
            <person name="Liu X."/>
            <person name="Lokyitsang T."/>
            <person name="Lokyitsang Y."/>
            <person name="Lucien O."/>
            <person name="Lui A."/>
            <person name="Ma L.J."/>
            <person name="Mabbitt R."/>
            <person name="Macdonald J."/>
            <person name="Maclean C."/>
            <person name="Major J."/>
            <person name="Manning J."/>
            <person name="Marabella R."/>
            <person name="Maru K."/>
            <person name="Matthews C."/>
            <person name="Mauceli E."/>
            <person name="Mccarthy M."/>
            <person name="Mcdonough S."/>
            <person name="Mcghee T."/>
            <person name="Meldrim J."/>
            <person name="Meneus L."/>
            <person name="Mesirov J."/>
            <person name="Mihalev A."/>
            <person name="Mihova T."/>
            <person name="Mikkelsen T."/>
            <person name="Mlenga V."/>
            <person name="Moru K."/>
            <person name="Mozes J."/>
            <person name="Mulrain L."/>
            <person name="Munson G."/>
            <person name="Naylor J."/>
            <person name="Newes C."/>
            <person name="Nguyen C."/>
            <person name="Nguyen N."/>
            <person name="Nguyen T."/>
            <person name="Nicol R."/>
            <person name="Nielsen C."/>
            <person name="Nizzari M."/>
            <person name="Norbu C."/>
            <person name="Norbu N."/>
            <person name="O'donnell P."/>
            <person name="Okoawo O."/>
            <person name="O'leary S."/>
            <person name="Omotosho B."/>
            <person name="O'neill K."/>
            <person name="Osman S."/>
            <person name="Parker S."/>
            <person name="Perrin D."/>
            <person name="Phunkhang P."/>
            <person name="Piqani B."/>
            <person name="Purcell S."/>
            <person name="Rachupka T."/>
            <person name="Ramasamy U."/>
            <person name="Rameau R."/>
            <person name="Ray V."/>
            <person name="Raymond C."/>
            <person name="Retta R."/>
            <person name="Richardson S."/>
            <person name="Rise C."/>
            <person name="Rodriguez J."/>
            <person name="Rogers J."/>
            <person name="Rogov P."/>
            <person name="Rutman M."/>
            <person name="Schupbach R."/>
            <person name="Seaman C."/>
            <person name="Settipalli S."/>
            <person name="Sharpe T."/>
            <person name="Sheridan J."/>
            <person name="Sherpa N."/>
            <person name="Shi J."/>
            <person name="Smirnov S."/>
            <person name="Smith C."/>
            <person name="Sougnez C."/>
            <person name="Spencer B."/>
            <person name="Stalker J."/>
            <person name="Stange-thomann N."/>
            <person name="Stavropoulos S."/>
            <person name="Stetson K."/>
            <person name="Stone C."/>
            <person name="Stone S."/>
            <person name="Stubbs M."/>
            <person name="Talamas J."/>
            <person name="Tchuinga P."/>
            <person name="Tenzing P."/>
            <person name="Tesfaye S."/>
            <person name="Theodore J."/>
            <person name="Thoulutsang Y."/>
            <person name="Topham K."/>
            <person name="Towey S."/>
            <person name="Tsamla T."/>
            <person name="Tsomo N."/>
            <person name="Vallee D."/>
            <person name="Vassiliev H."/>
            <person name="Venkataraman V."/>
            <person name="Vinson J."/>
            <person name="Vo A."/>
            <person name="Wade C."/>
            <person name="Wang S."/>
            <person name="Wangchuk T."/>
            <person name="Wangdi T."/>
            <person name="Whittaker C."/>
            <person name="Wilkinson J."/>
            <person name="Wu Y."/>
            <person name="Wyman D."/>
            <person name="Yadav S."/>
            <person name="Yang S."/>
            <person name="Yang X."/>
            <person name="Yeager S."/>
            <person name="Yee E."/>
            <person name="Young G."/>
            <person name="Zainoun J."/>
            <person name="Zembeck L."/>
            <person name="Zimmer A."/>
            <person name="Zody M."/>
            <person name="Lander E."/>
        </authorList>
    </citation>
    <scope>NUCLEOTIDE SEQUENCE [LARGE SCALE GENOMIC DNA]</scope>
</reference>
<dbReference type="GO" id="GO:0005634">
    <property type="term" value="C:nucleus"/>
    <property type="evidence" value="ECO:0007669"/>
    <property type="project" value="UniProtKB-SubCell"/>
</dbReference>
<dbReference type="SMART" id="SM00389">
    <property type="entry name" value="HOX"/>
    <property type="match status" value="1"/>
</dbReference>
<feature type="region of interest" description="Disordered" evidence="11">
    <location>
        <begin position="106"/>
        <end position="145"/>
    </location>
</feature>
<dbReference type="Gene3D" id="1.10.10.60">
    <property type="entry name" value="Homeodomain-like"/>
    <property type="match status" value="1"/>
</dbReference>
<dbReference type="GO" id="GO:0000981">
    <property type="term" value="F:DNA-binding transcription factor activity, RNA polymerase II-specific"/>
    <property type="evidence" value="ECO:0007669"/>
    <property type="project" value="InterPro"/>
</dbReference>
<dbReference type="Proteomes" id="UP000007875">
    <property type="component" value="Unassembled WGS sequence"/>
</dbReference>
<dbReference type="InterPro" id="IPR051003">
    <property type="entry name" value="AP_axis_regulatory_Homeobox"/>
</dbReference>
<dbReference type="OMA" id="HANESLY"/>
<feature type="region of interest" description="Disordered" evidence="11">
    <location>
        <begin position="467"/>
        <end position="488"/>
    </location>
</feature>
<evidence type="ECO:0000256" key="11">
    <source>
        <dbReference type="SAM" id="MobiDB-lite"/>
    </source>
</evidence>
<keyword evidence="8 9" id="KW-0539">Nucleus</keyword>
<evidence type="ECO:0000256" key="7">
    <source>
        <dbReference type="ARBA" id="ARBA00023163"/>
    </source>
</evidence>
<dbReference type="PRINTS" id="PR00031">
    <property type="entry name" value="HTHREPRESSR"/>
</dbReference>
<dbReference type="InterPro" id="IPR017970">
    <property type="entry name" value="Homeobox_CS"/>
</dbReference>
<evidence type="ECO:0000256" key="3">
    <source>
        <dbReference type="ARBA" id="ARBA00022473"/>
    </source>
</evidence>
<keyword evidence="4" id="KW-0805">Transcription regulation</keyword>
<sequence>MTAKVSSNEYYCNMSFMFGDMSTPPYRVPQEADAIFTSEGSAQEGIVRAEETLRDPAKATSCSEAHVSENLTCFIPMTVHESYHMPEYSDYSRAASQHVGRKWGYDETKPSLSHPKSGVKTEEQSPFNLMHKPTKQGITHSRDVSEISRVPSGFERSSIQYHGGFGHRQHVSKPDDGIALRTSPPARSPIATERENGRSLSTSGSDSGVLGNLVHPVPGRTSAGIPSHDQAVHSNELYGYRCLPNNTETFPKTISASVGTMSQLAAAHHNQRYSFPHSTHALETPFEHVSHSSIAPAHANESLYFGMDPYGTQLGARQYPPLVQPYYPSYPAPALHPSADFSSSFPPNHAVPHDHVALVSHHHHHTSPYHYHHGGLTGPPFSTDVARHGVLNQRRRRRPYTKFQLAELEREFTANEFISREMREEIATRVGLNDRQVKIWFQNRRMKKKRMLHRGEHSIEEDEHVGLNEDPELHPTNIGPPCDNYMTG</sequence>
<comment type="subcellular location">
    <subcellularLocation>
        <location evidence="1 9 10">Nucleus</location>
    </subcellularLocation>
</comment>
<evidence type="ECO:0000256" key="8">
    <source>
        <dbReference type="ARBA" id="ARBA00023242"/>
    </source>
</evidence>
<keyword evidence="3" id="KW-0217">Developmental protein</keyword>
<evidence type="ECO:0000256" key="1">
    <source>
        <dbReference type="ARBA" id="ARBA00004123"/>
    </source>
</evidence>
<dbReference type="SUPFAM" id="SSF46689">
    <property type="entry name" value="Homeodomain-like"/>
    <property type="match status" value="1"/>
</dbReference>
<dbReference type="AlphaFoldDB" id="H2ZB77"/>
<feature type="region of interest" description="Disordered" evidence="11">
    <location>
        <begin position="158"/>
        <end position="228"/>
    </location>
</feature>
<protein>
    <recommendedName>
        <fullName evidence="12">Homeobox domain-containing protein</fullName>
    </recommendedName>
</protein>
<evidence type="ECO:0000256" key="5">
    <source>
        <dbReference type="ARBA" id="ARBA00023125"/>
    </source>
</evidence>
<dbReference type="STRING" id="51511.ENSCSAVP00000014842"/>
<dbReference type="eggNOG" id="KOG0487">
    <property type="taxonomic scope" value="Eukaryota"/>
</dbReference>
<keyword evidence="5 9" id="KW-0238">DNA-binding</keyword>
<dbReference type="InterPro" id="IPR001356">
    <property type="entry name" value="HD"/>
</dbReference>
<proteinExistence type="inferred from homology"/>
<keyword evidence="14" id="KW-1185">Reference proteome</keyword>
<dbReference type="GO" id="GO:0003677">
    <property type="term" value="F:DNA binding"/>
    <property type="evidence" value="ECO:0007669"/>
    <property type="project" value="UniProtKB-UniRule"/>
</dbReference>
<dbReference type="InterPro" id="IPR000047">
    <property type="entry name" value="HTH_motif"/>
</dbReference>
<dbReference type="InParanoid" id="H2ZB77"/>
<dbReference type="PROSITE" id="PS50071">
    <property type="entry name" value="HOMEOBOX_2"/>
    <property type="match status" value="1"/>
</dbReference>
<evidence type="ECO:0000313" key="13">
    <source>
        <dbReference type="Ensembl" id="ENSCSAVP00000014842.1"/>
    </source>
</evidence>
<keyword evidence="6 9" id="KW-0371">Homeobox</keyword>
<dbReference type="Ensembl" id="ENSCSAVT00000015015.1">
    <property type="protein sequence ID" value="ENSCSAVP00000014842.1"/>
    <property type="gene ID" value="ENSCSAVG00000008685.1"/>
</dbReference>